<dbReference type="EMBL" id="MHUZ01000004">
    <property type="protein sequence ID" value="OHA86315.1"/>
    <property type="molecule type" value="Genomic_DNA"/>
</dbReference>
<dbReference type="AlphaFoldDB" id="A0A1G2SMM0"/>
<comment type="caution">
    <text evidence="1">The sequence shown here is derived from an EMBL/GenBank/DDBJ whole genome shotgun (WGS) entry which is preliminary data.</text>
</comment>
<name>A0A1G2SMM0_9BACT</name>
<dbReference type="Proteomes" id="UP000178168">
    <property type="component" value="Unassembled WGS sequence"/>
</dbReference>
<evidence type="ECO:0000313" key="2">
    <source>
        <dbReference type="Proteomes" id="UP000178168"/>
    </source>
</evidence>
<protein>
    <recommendedName>
        <fullName evidence="3">Cthe-2314-like HEPN domain-containing protein</fullName>
    </recommendedName>
</protein>
<organism evidence="1 2">
    <name type="scientific">Candidatus Yonathbacteria bacterium RIFOXYD1_FULL_52_36</name>
    <dbReference type="NCBI Taxonomy" id="1802730"/>
    <lineage>
        <taxon>Bacteria</taxon>
        <taxon>Candidatus Yonathiibacteriota</taxon>
    </lineage>
</organism>
<proteinExistence type="predicted"/>
<evidence type="ECO:0008006" key="3">
    <source>
        <dbReference type="Google" id="ProtNLM"/>
    </source>
</evidence>
<reference evidence="1 2" key="1">
    <citation type="journal article" date="2016" name="Nat. Commun.">
        <title>Thousands of microbial genomes shed light on interconnected biogeochemical processes in an aquifer system.</title>
        <authorList>
            <person name="Anantharaman K."/>
            <person name="Brown C.T."/>
            <person name="Hug L.A."/>
            <person name="Sharon I."/>
            <person name="Castelle C.J."/>
            <person name="Probst A.J."/>
            <person name="Thomas B.C."/>
            <person name="Singh A."/>
            <person name="Wilkins M.J."/>
            <person name="Karaoz U."/>
            <person name="Brodie E.L."/>
            <person name="Williams K.H."/>
            <person name="Hubbard S.S."/>
            <person name="Banfield J.F."/>
        </authorList>
    </citation>
    <scope>NUCLEOTIDE SEQUENCE [LARGE SCALE GENOMIC DNA]</scope>
</reference>
<dbReference type="STRING" id="1802730.A2591_01915"/>
<accession>A0A1G2SMM0</accession>
<evidence type="ECO:0000313" key="1">
    <source>
        <dbReference type="EMBL" id="OHA86315.1"/>
    </source>
</evidence>
<gene>
    <name evidence="1" type="ORF">A2591_01915</name>
</gene>
<sequence>MQQIKFSGDLKGLSPKRLVDDKNNDSVENFFLVLGLFYNDLKSLNFQLVQLGNTFEYIHGKEVKATNDFGEYAGLKSHLERMMIGTLSEFFRFINDNQEILKTERFRGVYSTLNRDLKGRWDLIAEIAFTQETKEVNDFAKVLMRVRNNLSFHYYQSGKTLRKGFIEHFLKDGKSTANEKAYFSSGETMEETRFFFCDAASQRAAILEVVGEMSFDEYSKKMKSIIEDLNFVIMRLMKGYIDNLPHKS</sequence>